<evidence type="ECO:0000313" key="2">
    <source>
        <dbReference type="EMBL" id="CDW87887.1"/>
    </source>
</evidence>
<proteinExistence type="predicted"/>
<keyword evidence="3" id="KW-1185">Reference proteome</keyword>
<feature type="compositionally biased region" description="Polar residues" evidence="1">
    <location>
        <begin position="1"/>
        <end position="17"/>
    </location>
</feature>
<dbReference type="EMBL" id="CCKQ01016016">
    <property type="protein sequence ID" value="CDW87887.1"/>
    <property type="molecule type" value="Genomic_DNA"/>
</dbReference>
<accession>A0A078B3X9</accession>
<dbReference type="AlphaFoldDB" id="A0A078B3X9"/>
<gene>
    <name evidence="2" type="primary">Contig6968.g7455</name>
    <name evidence="2" type="ORF">STYLEM_17000</name>
</gene>
<organism evidence="2 3">
    <name type="scientific">Stylonychia lemnae</name>
    <name type="common">Ciliate</name>
    <dbReference type="NCBI Taxonomy" id="5949"/>
    <lineage>
        <taxon>Eukaryota</taxon>
        <taxon>Sar</taxon>
        <taxon>Alveolata</taxon>
        <taxon>Ciliophora</taxon>
        <taxon>Intramacronucleata</taxon>
        <taxon>Spirotrichea</taxon>
        <taxon>Stichotrichia</taxon>
        <taxon>Sporadotrichida</taxon>
        <taxon>Oxytrichidae</taxon>
        <taxon>Stylonychinae</taxon>
        <taxon>Stylonychia</taxon>
    </lineage>
</organism>
<dbReference type="Proteomes" id="UP000039865">
    <property type="component" value="Unassembled WGS sequence"/>
</dbReference>
<protein>
    <submittedName>
        <fullName evidence="2">Uncharacterized protein</fullName>
    </submittedName>
</protein>
<evidence type="ECO:0000313" key="3">
    <source>
        <dbReference type="Proteomes" id="UP000039865"/>
    </source>
</evidence>
<reference evidence="2 3" key="1">
    <citation type="submission" date="2014-06" db="EMBL/GenBank/DDBJ databases">
        <authorList>
            <person name="Swart Estienne"/>
        </authorList>
    </citation>
    <scope>NUCLEOTIDE SEQUENCE [LARGE SCALE GENOMIC DNA]</scope>
    <source>
        <strain evidence="2 3">130c</strain>
    </source>
</reference>
<name>A0A078B3X9_STYLE</name>
<dbReference type="InParanoid" id="A0A078B3X9"/>
<sequence>MGEPTSSKGQANESAVLSQPEDEQDQQATSYINDLTQAHSFQIQKAEIKPTRSRALKIGTQTPTLTVQCLTTKVNEGFTKDQAIFNGEINQQDHILSPLMRKHSSSKKKEMFTQQKYPSAASNYLQPSKQRKFSQPNIIIYIDPKDDYDAQSSNKSIQDIFEAQLKDIQSNPEFRKKRTVSMTNRKKPKNISVQGSHDNMSVRGLNDDSVSRSAANSPYFKPGTIKPQRRRDQNGVRIIKGSKNHKISFTDQAQNLRLEEVFIVESYKEYYQKQDNYDSINCTCSIY</sequence>
<evidence type="ECO:0000256" key="1">
    <source>
        <dbReference type="SAM" id="MobiDB-lite"/>
    </source>
</evidence>
<feature type="region of interest" description="Disordered" evidence="1">
    <location>
        <begin position="177"/>
        <end position="233"/>
    </location>
</feature>
<feature type="region of interest" description="Disordered" evidence="1">
    <location>
        <begin position="1"/>
        <end position="30"/>
    </location>
</feature>
<feature type="compositionally biased region" description="Basic residues" evidence="1">
    <location>
        <begin position="177"/>
        <end position="189"/>
    </location>
</feature>